<reference evidence="1" key="1">
    <citation type="journal article" date="2023" name="G3 (Bethesda)">
        <title>Whole genome assemblies of Zophobas morio and Tenebrio molitor.</title>
        <authorList>
            <person name="Kaur S."/>
            <person name="Stinson S.A."/>
            <person name="diCenzo G.C."/>
        </authorList>
    </citation>
    <scope>NUCLEOTIDE SEQUENCE</scope>
    <source>
        <strain evidence="1">QUZm001</strain>
    </source>
</reference>
<protein>
    <submittedName>
        <fullName evidence="1">Uncharacterized protein</fullName>
    </submittedName>
</protein>
<gene>
    <name evidence="1" type="ORF">Zmor_023212</name>
</gene>
<proteinExistence type="predicted"/>
<sequence>MPQNIGVGLTDVEKTKRSEIHLRNINTHKREKKRRVYQTIVWAVISQHRIISPMFSGNINAARCRDEMLTSFLNQLDDDELVYDYFQQDGATAHTTGATIDFLAEFMTVGLLVIMHQTTMASYIL</sequence>
<evidence type="ECO:0000313" key="2">
    <source>
        <dbReference type="Proteomes" id="UP001168821"/>
    </source>
</evidence>
<comment type="caution">
    <text evidence="1">The sequence shown here is derived from an EMBL/GenBank/DDBJ whole genome shotgun (WGS) entry which is preliminary data.</text>
</comment>
<dbReference type="Proteomes" id="UP001168821">
    <property type="component" value="Unassembled WGS sequence"/>
</dbReference>
<dbReference type="EMBL" id="JALNTZ010000007">
    <property type="protein sequence ID" value="KAJ3645567.1"/>
    <property type="molecule type" value="Genomic_DNA"/>
</dbReference>
<name>A0AA38I043_9CUCU</name>
<dbReference type="Gene3D" id="3.30.420.10">
    <property type="entry name" value="Ribonuclease H-like superfamily/Ribonuclease H"/>
    <property type="match status" value="1"/>
</dbReference>
<dbReference type="GO" id="GO:0003676">
    <property type="term" value="F:nucleic acid binding"/>
    <property type="evidence" value="ECO:0007669"/>
    <property type="project" value="InterPro"/>
</dbReference>
<dbReference type="AlphaFoldDB" id="A0AA38I043"/>
<keyword evidence="2" id="KW-1185">Reference proteome</keyword>
<evidence type="ECO:0000313" key="1">
    <source>
        <dbReference type="EMBL" id="KAJ3645567.1"/>
    </source>
</evidence>
<dbReference type="InterPro" id="IPR036397">
    <property type="entry name" value="RNaseH_sf"/>
</dbReference>
<organism evidence="1 2">
    <name type="scientific">Zophobas morio</name>
    <dbReference type="NCBI Taxonomy" id="2755281"/>
    <lineage>
        <taxon>Eukaryota</taxon>
        <taxon>Metazoa</taxon>
        <taxon>Ecdysozoa</taxon>
        <taxon>Arthropoda</taxon>
        <taxon>Hexapoda</taxon>
        <taxon>Insecta</taxon>
        <taxon>Pterygota</taxon>
        <taxon>Neoptera</taxon>
        <taxon>Endopterygota</taxon>
        <taxon>Coleoptera</taxon>
        <taxon>Polyphaga</taxon>
        <taxon>Cucujiformia</taxon>
        <taxon>Tenebrionidae</taxon>
        <taxon>Zophobas</taxon>
    </lineage>
</organism>
<accession>A0AA38I043</accession>